<name>A0ACB9YLP7_9PEZI</name>
<reference evidence="1 2" key="1">
    <citation type="journal article" date="2022" name="New Phytol.">
        <title>Ecological generalism drives hyperdiversity of secondary metabolite gene clusters in xylarialean endophytes.</title>
        <authorList>
            <person name="Franco M.E.E."/>
            <person name="Wisecaver J.H."/>
            <person name="Arnold A.E."/>
            <person name="Ju Y.M."/>
            <person name="Slot J.C."/>
            <person name="Ahrendt S."/>
            <person name="Moore L.P."/>
            <person name="Eastman K.E."/>
            <person name="Scott K."/>
            <person name="Konkel Z."/>
            <person name="Mondo S.J."/>
            <person name="Kuo A."/>
            <person name="Hayes R.D."/>
            <person name="Haridas S."/>
            <person name="Andreopoulos B."/>
            <person name="Riley R."/>
            <person name="LaButti K."/>
            <person name="Pangilinan J."/>
            <person name="Lipzen A."/>
            <person name="Amirebrahimi M."/>
            <person name="Yan J."/>
            <person name="Adam C."/>
            <person name="Keymanesh K."/>
            <person name="Ng V."/>
            <person name="Louie K."/>
            <person name="Northen T."/>
            <person name="Drula E."/>
            <person name="Henrissat B."/>
            <person name="Hsieh H.M."/>
            <person name="Youens-Clark K."/>
            <person name="Lutzoni F."/>
            <person name="Miadlikowska J."/>
            <person name="Eastwood D.C."/>
            <person name="Hamelin R.C."/>
            <person name="Grigoriev I.V."/>
            <person name="U'Ren J.M."/>
        </authorList>
    </citation>
    <scope>NUCLEOTIDE SEQUENCE [LARGE SCALE GENOMIC DNA]</scope>
    <source>
        <strain evidence="1 2">CBS 119005</strain>
    </source>
</reference>
<gene>
    <name evidence="1" type="ORF">F4820DRAFT_117026</name>
</gene>
<accession>A0ACB9YLP7</accession>
<comment type="caution">
    <text evidence="1">The sequence shown here is derived from an EMBL/GenBank/DDBJ whole genome shotgun (WGS) entry which is preliminary data.</text>
</comment>
<evidence type="ECO:0000313" key="2">
    <source>
        <dbReference type="Proteomes" id="UP001497700"/>
    </source>
</evidence>
<evidence type="ECO:0000313" key="1">
    <source>
        <dbReference type="EMBL" id="KAI4860316.1"/>
    </source>
</evidence>
<keyword evidence="2" id="KW-1185">Reference proteome</keyword>
<dbReference type="EMBL" id="MU393591">
    <property type="protein sequence ID" value="KAI4860316.1"/>
    <property type="molecule type" value="Genomic_DNA"/>
</dbReference>
<proteinExistence type="predicted"/>
<protein>
    <submittedName>
        <fullName evidence="1">Uncharacterized protein</fullName>
    </submittedName>
</protein>
<organism evidence="1 2">
    <name type="scientific">Hypoxylon rubiginosum</name>
    <dbReference type="NCBI Taxonomy" id="110542"/>
    <lineage>
        <taxon>Eukaryota</taxon>
        <taxon>Fungi</taxon>
        <taxon>Dikarya</taxon>
        <taxon>Ascomycota</taxon>
        <taxon>Pezizomycotina</taxon>
        <taxon>Sordariomycetes</taxon>
        <taxon>Xylariomycetidae</taxon>
        <taxon>Xylariales</taxon>
        <taxon>Hypoxylaceae</taxon>
        <taxon>Hypoxylon</taxon>
    </lineage>
</organism>
<sequence length="314" mass="36014">MGRLAPWAKYRKEWEEIRDERKKGGSILERKTSSSSSSPSSGDSITNLIPDPSSPPEVEQRYKWMPQLLSASLGLSRVRFYSEQGRCPLFRLPVELRLAIWEYAVGGGEITVVRKVDKLAHVVLPRDQERLDAAYAAGRASWQPVGSERRVRADQVLADVNLLAMLQSCKRLYIEALPVLYGCNAFEFRTMESFHRFLARAPAAGLRAVRSVRVAWNGFGYWQYYERRVPEAEMELDLELDESWREICGAVLAMRGLRDLSLRSWRAFDLRPHQRTTTRAEMVRRILAPLDGLPEQVNLSFTVQSGDDVYNYTR</sequence>
<dbReference type="Proteomes" id="UP001497700">
    <property type="component" value="Unassembled WGS sequence"/>
</dbReference>